<sequence>MEVVTVTRRLTSPIVVGVAGAGQGDRALLWAARTAARTGTSLVVVHASEPEAVAARMAGAEIMAVSVVLEAEEEMLRELQERVATLAQELEISARVDAVRGSPVSALLAHQDEAAVIVVGTDAKGAIEEFILGSTSLGVAAHAQCPVVVINPGVDLDALEHGRIGVAVDGSADSRRAVRAAMALAELTGARVTAVNTWYLEIVNGFVLTEPGSREWAQLEADRRALVEEVLAPVRDTYPGVEVDVEVARGPVVMTLRDLAEQWDVLVVGSRGLGGLRGRLLGSVSQRMMRTAPCPVLVVRAG</sequence>
<dbReference type="Gene3D" id="3.40.50.620">
    <property type="entry name" value="HUPs"/>
    <property type="match status" value="2"/>
</dbReference>
<dbReference type="SUPFAM" id="SSF52402">
    <property type="entry name" value="Adenine nucleotide alpha hydrolases-like"/>
    <property type="match status" value="2"/>
</dbReference>
<dbReference type="InterPro" id="IPR014729">
    <property type="entry name" value="Rossmann-like_a/b/a_fold"/>
</dbReference>
<evidence type="ECO:0000259" key="3">
    <source>
        <dbReference type="Pfam" id="PF00582"/>
    </source>
</evidence>
<evidence type="ECO:0000256" key="2">
    <source>
        <dbReference type="SAM" id="Coils"/>
    </source>
</evidence>
<evidence type="ECO:0000313" key="4">
    <source>
        <dbReference type="EMBL" id="QFG69264.1"/>
    </source>
</evidence>
<proteinExistence type="inferred from homology"/>
<dbReference type="OrthoDB" id="6174426at2"/>
<feature type="coiled-coil region" evidence="2">
    <location>
        <begin position="62"/>
        <end position="96"/>
    </location>
</feature>
<feature type="domain" description="UspA" evidence="3">
    <location>
        <begin position="13"/>
        <end position="150"/>
    </location>
</feature>
<keyword evidence="5" id="KW-1185">Reference proteome</keyword>
<evidence type="ECO:0000313" key="5">
    <source>
        <dbReference type="Proteomes" id="UP000326546"/>
    </source>
</evidence>
<reference evidence="4 5" key="1">
    <citation type="submission" date="2019-09" db="EMBL/GenBank/DDBJ databases">
        <title>Serinicoccus pratensis sp. nov., isolated from meadow soil.</title>
        <authorList>
            <person name="Zhang W."/>
        </authorList>
    </citation>
    <scope>NUCLEOTIDE SEQUENCE [LARGE SCALE GENOMIC DNA]</scope>
    <source>
        <strain evidence="4 5">W204</strain>
    </source>
</reference>
<dbReference type="AlphaFoldDB" id="A0A5J6V7G3"/>
<keyword evidence="2" id="KW-0175">Coiled coil</keyword>
<dbReference type="InterPro" id="IPR006016">
    <property type="entry name" value="UspA"/>
</dbReference>
<dbReference type="PRINTS" id="PR01438">
    <property type="entry name" value="UNVRSLSTRESS"/>
</dbReference>
<feature type="domain" description="UspA" evidence="3">
    <location>
        <begin position="163"/>
        <end position="300"/>
    </location>
</feature>
<name>A0A5J6V7G3_9MICO</name>
<accession>A0A5J6V7G3</accession>
<dbReference type="CDD" id="cd23659">
    <property type="entry name" value="USP_At3g01520-like"/>
    <property type="match status" value="1"/>
</dbReference>
<evidence type="ECO:0000256" key="1">
    <source>
        <dbReference type="ARBA" id="ARBA00008791"/>
    </source>
</evidence>
<protein>
    <submittedName>
        <fullName evidence="4">Universal stress protein</fullName>
    </submittedName>
</protein>
<dbReference type="PANTHER" id="PTHR46268">
    <property type="entry name" value="STRESS RESPONSE PROTEIN NHAX"/>
    <property type="match status" value="1"/>
</dbReference>
<dbReference type="EMBL" id="CP044427">
    <property type="protein sequence ID" value="QFG69264.1"/>
    <property type="molecule type" value="Genomic_DNA"/>
</dbReference>
<organism evidence="4 5">
    <name type="scientific">Ornithinimicrobium pratense</name>
    <dbReference type="NCBI Taxonomy" id="2593973"/>
    <lineage>
        <taxon>Bacteria</taxon>
        <taxon>Bacillati</taxon>
        <taxon>Actinomycetota</taxon>
        <taxon>Actinomycetes</taxon>
        <taxon>Micrococcales</taxon>
        <taxon>Ornithinimicrobiaceae</taxon>
        <taxon>Ornithinimicrobium</taxon>
    </lineage>
</organism>
<dbReference type="Proteomes" id="UP000326546">
    <property type="component" value="Chromosome"/>
</dbReference>
<dbReference type="InterPro" id="IPR006015">
    <property type="entry name" value="Universal_stress_UspA"/>
</dbReference>
<dbReference type="KEGG" id="serw:FY030_11610"/>
<dbReference type="PANTHER" id="PTHR46268:SF6">
    <property type="entry name" value="UNIVERSAL STRESS PROTEIN UP12"/>
    <property type="match status" value="1"/>
</dbReference>
<comment type="similarity">
    <text evidence="1">Belongs to the universal stress protein A family.</text>
</comment>
<dbReference type="Pfam" id="PF00582">
    <property type="entry name" value="Usp"/>
    <property type="match status" value="2"/>
</dbReference>
<gene>
    <name evidence="4" type="ORF">FY030_11610</name>
</gene>